<evidence type="ECO:0000313" key="2">
    <source>
        <dbReference type="Proteomes" id="UP000789366"/>
    </source>
</evidence>
<sequence length="53" mass="5557">WHSSSQLQGTAQCGSSLVQRVMLLVLAVVEVISTFLQVSVVGRGTATFALGSH</sequence>
<name>A0ACA9P386_9GLOM</name>
<dbReference type="Proteomes" id="UP000789366">
    <property type="component" value="Unassembled WGS sequence"/>
</dbReference>
<gene>
    <name evidence="1" type="ORF">SPELUC_LOCUS10525</name>
</gene>
<protein>
    <submittedName>
        <fullName evidence="1">2438_t:CDS:1</fullName>
    </submittedName>
</protein>
<dbReference type="EMBL" id="CAJVPW010019856">
    <property type="protein sequence ID" value="CAG8686987.1"/>
    <property type="molecule type" value="Genomic_DNA"/>
</dbReference>
<proteinExistence type="predicted"/>
<comment type="caution">
    <text evidence="1">The sequence shown here is derived from an EMBL/GenBank/DDBJ whole genome shotgun (WGS) entry which is preliminary data.</text>
</comment>
<organism evidence="1 2">
    <name type="scientific">Cetraspora pellucida</name>
    <dbReference type="NCBI Taxonomy" id="1433469"/>
    <lineage>
        <taxon>Eukaryota</taxon>
        <taxon>Fungi</taxon>
        <taxon>Fungi incertae sedis</taxon>
        <taxon>Mucoromycota</taxon>
        <taxon>Glomeromycotina</taxon>
        <taxon>Glomeromycetes</taxon>
        <taxon>Diversisporales</taxon>
        <taxon>Gigasporaceae</taxon>
        <taxon>Cetraspora</taxon>
    </lineage>
</organism>
<evidence type="ECO:0000313" key="1">
    <source>
        <dbReference type="EMBL" id="CAG8686987.1"/>
    </source>
</evidence>
<reference evidence="1" key="1">
    <citation type="submission" date="2021-06" db="EMBL/GenBank/DDBJ databases">
        <authorList>
            <person name="Kallberg Y."/>
            <person name="Tangrot J."/>
            <person name="Rosling A."/>
        </authorList>
    </citation>
    <scope>NUCLEOTIDE SEQUENCE</scope>
    <source>
        <strain evidence="1">28 12/20/2015</strain>
    </source>
</reference>
<accession>A0ACA9P386</accession>
<feature type="non-terminal residue" evidence="1">
    <location>
        <position position="1"/>
    </location>
</feature>
<keyword evidence="2" id="KW-1185">Reference proteome</keyword>